<reference evidence="2" key="1">
    <citation type="submission" date="2020-03" db="EMBL/GenBank/DDBJ databases">
        <authorList>
            <person name="Weist P."/>
        </authorList>
    </citation>
    <scope>NUCLEOTIDE SEQUENCE</scope>
</reference>
<sequence>MSSFKSPQSMDEGQMRDLRWARSDWPACLMYPMRRLLLGAIQQPGAAERTLAERRFTRRTEREQAASAGTVSRILPARASPTGTHRLTLPVHCESEGRRSRCAWTRGLI</sequence>
<evidence type="ECO:0000313" key="2">
    <source>
        <dbReference type="EMBL" id="CAB1427777.1"/>
    </source>
</evidence>
<accession>A0A9N7UBW1</accession>
<keyword evidence="3" id="KW-1185">Reference proteome</keyword>
<organism evidence="2 3">
    <name type="scientific">Pleuronectes platessa</name>
    <name type="common">European plaice</name>
    <dbReference type="NCBI Taxonomy" id="8262"/>
    <lineage>
        <taxon>Eukaryota</taxon>
        <taxon>Metazoa</taxon>
        <taxon>Chordata</taxon>
        <taxon>Craniata</taxon>
        <taxon>Vertebrata</taxon>
        <taxon>Euteleostomi</taxon>
        <taxon>Actinopterygii</taxon>
        <taxon>Neopterygii</taxon>
        <taxon>Teleostei</taxon>
        <taxon>Neoteleostei</taxon>
        <taxon>Acanthomorphata</taxon>
        <taxon>Carangaria</taxon>
        <taxon>Pleuronectiformes</taxon>
        <taxon>Pleuronectoidei</taxon>
        <taxon>Pleuronectidae</taxon>
        <taxon>Pleuronectes</taxon>
    </lineage>
</organism>
<name>A0A9N7UBW1_PLEPL</name>
<protein>
    <submittedName>
        <fullName evidence="2">Uncharacterized protein</fullName>
    </submittedName>
</protein>
<evidence type="ECO:0000256" key="1">
    <source>
        <dbReference type="SAM" id="MobiDB-lite"/>
    </source>
</evidence>
<feature type="region of interest" description="Disordered" evidence="1">
    <location>
        <begin position="57"/>
        <end position="86"/>
    </location>
</feature>
<dbReference type="AlphaFoldDB" id="A0A9N7UBW1"/>
<evidence type="ECO:0000313" key="3">
    <source>
        <dbReference type="Proteomes" id="UP001153269"/>
    </source>
</evidence>
<gene>
    <name evidence="2" type="ORF">PLEPLA_LOCUS15720</name>
</gene>
<proteinExistence type="predicted"/>
<dbReference type="Proteomes" id="UP001153269">
    <property type="component" value="Unassembled WGS sequence"/>
</dbReference>
<dbReference type="EMBL" id="CADEAL010000998">
    <property type="protein sequence ID" value="CAB1427777.1"/>
    <property type="molecule type" value="Genomic_DNA"/>
</dbReference>
<comment type="caution">
    <text evidence="2">The sequence shown here is derived from an EMBL/GenBank/DDBJ whole genome shotgun (WGS) entry which is preliminary data.</text>
</comment>